<name>A0A9D1EQ14_9FIRM</name>
<dbReference type="Gene3D" id="2.160.20.10">
    <property type="entry name" value="Single-stranded right-handed beta-helix, Pectin lyase-like"/>
    <property type="match status" value="2"/>
</dbReference>
<keyword evidence="1" id="KW-0732">Signal</keyword>
<protein>
    <recommendedName>
        <fullName evidence="4">Right handed beta helix domain-containing protein</fullName>
    </recommendedName>
</protein>
<sequence>MMKFKRALALVVMMCTFAMVLTSFAGCGDDAASNEPHEVAYTVYVSPDGNDETADGSKENPFGTIEGAKEYVRGLKKNKGDIIVEIADGFYELDETLVFNEDDSGTTKCNIIYRAAEGAKPIISGGKILDAEWVVADDVDWLEDGLVAYKAPLERDDKLRAIYVDGTRAEMTRRTATPLKAVGFYSIVAGQADWAWISSSGTTIRTGNVFDESFGLPADTRNPQNIELESGSTWVKATVCAQDLEVTEDGDTQVNFQMPYAAIAQNLGWNTNYNPTASNDVINVFEWLDSEGQFYFDQAGSMLYYIPREGEDINEAQVIIPELEKLVEVSGSEPLETYAQYIIFDGLTFAYSDWNLYELDGSHGNATTQNCTIYTKYSDVYWHNDLYRAFDVAPAAVHVSTAHDVDFINGGFESTGYLGIHLENDVYDCDIIGNFIAYTGGGGITVGHLQHIYENDTEEQRVSETSAGPDKEKFPYGTEAVPKNITIKNNYLLENCYFFPGNSPITTFFTYNLTVEHNFIYKCSYSGMSIGWGWCNFDGTEGSQLPGQPTTTSRYNHVNYNRVEEICSVLQDAGGIYTLGQQGNEDWTDVTEMSYNYINCFREPTVADGSRMVNGFHPDEGSAYILFDHNVVTNVIRNVYELNDWMRKHDCIVTNGFSNTDRSETTAPNCTLEQYVNEDYIWPVEGYDVVLYSGLEDEYVDMVSKDVMPDDYYELAANVSIACGELLNRRGLLEADDTVWLAPAGTTEFEECSTMTTAAGNEKTIQIPDEPGEYKLYIVYADGTVSGESEFTVYAGENTSAVNVSDGRTYTVSKMSPLELEIKDGYTVTVNGTQAADGFIISDAGEWEIVATSDADGETQTYNITTEVMIANTLLEYDMTVGPGEDVPFSNPANDASLVIWLAPSGLSAFDEDDPTQSRAAGDATSMKAPTEPGVYIMTVVDADGTILSQSDAKVTVE</sequence>
<evidence type="ECO:0000313" key="3">
    <source>
        <dbReference type="Proteomes" id="UP000823982"/>
    </source>
</evidence>
<reference evidence="2" key="1">
    <citation type="submission" date="2020-10" db="EMBL/GenBank/DDBJ databases">
        <authorList>
            <person name="Gilroy R."/>
        </authorList>
    </citation>
    <scope>NUCLEOTIDE SEQUENCE</scope>
    <source>
        <strain evidence="2">CHK157-1446</strain>
    </source>
</reference>
<evidence type="ECO:0000313" key="2">
    <source>
        <dbReference type="EMBL" id="HIS25007.1"/>
    </source>
</evidence>
<dbReference type="PANTHER" id="PTHR36453">
    <property type="entry name" value="SECRETED PROTEIN-RELATED"/>
    <property type="match status" value="1"/>
</dbReference>
<evidence type="ECO:0008006" key="4">
    <source>
        <dbReference type="Google" id="ProtNLM"/>
    </source>
</evidence>
<dbReference type="InterPro" id="IPR012334">
    <property type="entry name" value="Pectin_lyas_fold"/>
</dbReference>
<feature type="signal peptide" evidence="1">
    <location>
        <begin position="1"/>
        <end position="25"/>
    </location>
</feature>
<accession>A0A9D1EQ14</accession>
<proteinExistence type="predicted"/>
<dbReference type="EMBL" id="DVIR01000057">
    <property type="protein sequence ID" value="HIS25007.1"/>
    <property type="molecule type" value="Genomic_DNA"/>
</dbReference>
<evidence type="ECO:0000256" key="1">
    <source>
        <dbReference type="SAM" id="SignalP"/>
    </source>
</evidence>
<dbReference type="SUPFAM" id="SSF51126">
    <property type="entry name" value="Pectin lyase-like"/>
    <property type="match status" value="1"/>
</dbReference>
<gene>
    <name evidence="2" type="ORF">IAD01_06365</name>
</gene>
<dbReference type="PROSITE" id="PS51257">
    <property type="entry name" value="PROKAR_LIPOPROTEIN"/>
    <property type="match status" value="1"/>
</dbReference>
<comment type="caution">
    <text evidence="2">The sequence shown here is derived from an EMBL/GenBank/DDBJ whole genome shotgun (WGS) entry which is preliminary data.</text>
</comment>
<organism evidence="2 3">
    <name type="scientific">Candidatus Faeciplasma gallinarum</name>
    <dbReference type="NCBI Taxonomy" id="2840799"/>
    <lineage>
        <taxon>Bacteria</taxon>
        <taxon>Bacillati</taxon>
        <taxon>Bacillota</taxon>
        <taxon>Clostridia</taxon>
        <taxon>Eubacteriales</taxon>
        <taxon>Oscillospiraceae</taxon>
        <taxon>Oscillospiraceae incertae sedis</taxon>
        <taxon>Candidatus Faeciplasma</taxon>
    </lineage>
</organism>
<dbReference type="AlphaFoldDB" id="A0A9D1EQ14"/>
<feature type="chain" id="PRO_5039213740" description="Right handed beta helix domain-containing protein" evidence="1">
    <location>
        <begin position="26"/>
        <end position="958"/>
    </location>
</feature>
<dbReference type="InterPro" id="IPR011050">
    <property type="entry name" value="Pectin_lyase_fold/virulence"/>
</dbReference>
<reference evidence="2" key="2">
    <citation type="journal article" date="2021" name="PeerJ">
        <title>Extensive microbial diversity within the chicken gut microbiome revealed by metagenomics and culture.</title>
        <authorList>
            <person name="Gilroy R."/>
            <person name="Ravi A."/>
            <person name="Getino M."/>
            <person name="Pursley I."/>
            <person name="Horton D.L."/>
            <person name="Alikhan N.F."/>
            <person name="Baker D."/>
            <person name="Gharbi K."/>
            <person name="Hall N."/>
            <person name="Watson M."/>
            <person name="Adriaenssens E.M."/>
            <person name="Foster-Nyarko E."/>
            <person name="Jarju S."/>
            <person name="Secka A."/>
            <person name="Antonio M."/>
            <person name="Oren A."/>
            <person name="Chaudhuri R.R."/>
            <person name="La Ragione R."/>
            <person name="Hildebrand F."/>
            <person name="Pallen M.J."/>
        </authorList>
    </citation>
    <scope>NUCLEOTIDE SEQUENCE</scope>
    <source>
        <strain evidence="2">CHK157-1446</strain>
    </source>
</reference>
<dbReference type="PANTHER" id="PTHR36453:SF1">
    <property type="entry name" value="RIGHT HANDED BETA HELIX DOMAIN-CONTAINING PROTEIN"/>
    <property type="match status" value="1"/>
</dbReference>
<dbReference type="Proteomes" id="UP000823982">
    <property type="component" value="Unassembled WGS sequence"/>
</dbReference>